<name>A0A085NFM4_9BILA</name>
<protein>
    <submittedName>
        <fullName evidence="2">Uncharacterized protein</fullName>
    </submittedName>
</protein>
<accession>A0A085NFM4</accession>
<dbReference type="Proteomes" id="UP000030758">
    <property type="component" value="Unassembled WGS sequence"/>
</dbReference>
<reference evidence="2 3" key="1">
    <citation type="journal article" date="2014" name="Nat. Genet.">
        <title>Genome and transcriptome of the porcine whipworm Trichuris suis.</title>
        <authorList>
            <person name="Jex A.R."/>
            <person name="Nejsum P."/>
            <person name="Schwarz E.M."/>
            <person name="Hu L."/>
            <person name="Young N.D."/>
            <person name="Hall R.S."/>
            <person name="Korhonen P.K."/>
            <person name="Liao S."/>
            <person name="Thamsborg S."/>
            <person name="Xia J."/>
            <person name="Xu P."/>
            <person name="Wang S."/>
            <person name="Scheerlinck J.P."/>
            <person name="Hofmann A."/>
            <person name="Sternberg P.W."/>
            <person name="Wang J."/>
            <person name="Gasser R.B."/>
        </authorList>
    </citation>
    <scope>NUCLEOTIDE SEQUENCE [LARGE SCALE GENOMIC DNA]</scope>
    <source>
        <strain evidence="2">DCEP-RM93F</strain>
        <strain evidence="1">DCEP-RM93M</strain>
    </source>
</reference>
<dbReference type="EMBL" id="KL367506">
    <property type="protein sequence ID" value="KFD68270.1"/>
    <property type="molecule type" value="Genomic_DNA"/>
</dbReference>
<evidence type="ECO:0000313" key="2">
    <source>
        <dbReference type="EMBL" id="KFD68270.1"/>
    </source>
</evidence>
<gene>
    <name evidence="1" type="ORF">M513_03096</name>
    <name evidence="2" type="ORF">M514_03096</name>
</gene>
<dbReference type="EMBL" id="KL363196">
    <property type="protein sequence ID" value="KFD55972.1"/>
    <property type="molecule type" value="Genomic_DNA"/>
</dbReference>
<dbReference type="AlphaFoldDB" id="A0A085NFM4"/>
<proteinExistence type="predicted"/>
<keyword evidence="3" id="KW-1185">Reference proteome</keyword>
<dbReference type="Proteomes" id="UP000030764">
    <property type="component" value="Unassembled WGS sequence"/>
</dbReference>
<organism evidence="2">
    <name type="scientific">Trichuris suis</name>
    <name type="common">pig whipworm</name>
    <dbReference type="NCBI Taxonomy" id="68888"/>
    <lineage>
        <taxon>Eukaryota</taxon>
        <taxon>Metazoa</taxon>
        <taxon>Ecdysozoa</taxon>
        <taxon>Nematoda</taxon>
        <taxon>Enoplea</taxon>
        <taxon>Dorylaimia</taxon>
        <taxon>Trichinellida</taxon>
        <taxon>Trichuridae</taxon>
        <taxon>Trichuris</taxon>
    </lineage>
</organism>
<sequence length="106" mass="11507">MSGKRHNIRGDLILPAAAEILKMVLHQPACTVVSKIPLSGRTAEKSIDALARDSEDTLCGILNSAEFSLQLDELTLPENEAVLMAYPCFINPLFGAIIIVCERTRG</sequence>
<evidence type="ECO:0000313" key="3">
    <source>
        <dbReference type="Proteomes" id="UP000030764"/>
    </source>
</evidence>
<evidence type="ECO:0000313" key="1">
    <source>
        <dbReference type="EMBL" id="KFD55972.1"/>
    </source>
</evidence>